<feature type="active site" evidence="3">
    <location>
        <position position="141"/>
    </location>
</feature>
<accession>A0A2N3I886</accession>
<evidence type="ECO:0000256" key="1">
    <source>
        <dbReference type="ARBA" id="ARBA00009370"/>
    </source>
</evidence>
<dbReference type="AlphaFoldDB" id="A0A2N3I886"/>
<dbReference type="PRINTS" id="PR00727">
    <property type="entry name" value="LEADERPTASE"/>
</dbReference>
<evidence type="ECO:0000313" key="7">
    <source>
        <dbReference type="Proteomes" id="UP000233618"/>
    </source>
</evidence>
<dbReference type="Gene3D" id="2.10.109.10">
    <property type="entry name" value="Umud Fragment, subunit A"/>
    <property type="match status" value="1"/>
</dbReference>
<dbReference type="InterPro" id="IPR036286">
    <property type="entry name" value="LexA/Signal_pep-like_sf"/>
</dbReference>
<dbReference type="PANTHER" id="PTHR43390">
    <property type="entry name" value="SIGNAL PEPTIDASE I"/>
    <property type="match status" value="1"/>
</dbReference>
<dbReference type="GO" id="GO:0006465">
    <property type="term" value="P:signal peptide processing"/>
    <property type="evidence" value="ECO:0007669"/>
    <property type="project" value="InterPro"/>
</dbReference>
<name>A0A2N3I886_9BACT</name>
<dbReference type="InterPro" id="IPR000223">
    <property type="entry name" value="Pept_S26A_signal_pept_1"/>
</dbReference>
<comment type="catalytic activity">
    <reaction evidence="4">
        <text>Cleavage of hydrophobic, N-terminal signal or leader sequences from secreted and periplasmic proteins.</text>
        <dbReference type="EC" id="3.4.21.89"/>
    </reaction>
</comment>
<dbReference type="SUPFAM" id="SSF51306">
    <property type="entry name" value="LexA/Signal peptidase"/>
    <property type="match status" value="1"/>
</dbReference>
<reference evidence="6 7" key="1">
    <citation type="journal article" date="2017" name="Front. Microbiol.">
        <title>Labilibaculum manganireducens gen. nov., sp. nov. and Labilibaculum filiforme sp. nov., Novel Bacteroidetes Isolated from Subsurface Sediments of the Baltic Sea.</title>
        <authorList>
            <person name="Vandieken V."/>
            <person name="Marshall I.P."/>
            <person name="Niemann H."/>
            <person name="Engelen B."/>
            <person name="Cypionka H."/>
        </authorList>
    </citation>
    <scope>NUCLEOTIDE SEQUENCE [LARGE SCALE GENOMIC DNA]</scope>
    <source>
        <strain evidence="6 7">59.10-2M</strain>
    </source>
</reference>
<keyword evidence="4" id="KW-0378">Hydrolase</keyword>
<gene>
    <name evidence="6" type="ORF">BZG01_10850</name>
</gene>
<protein>
    <recommendedName>
        <fullName evidence="2 4">Signal peptidase I</fullName>
        <ecNumber evidence="4">3.4.21.89</ecNumber>
    </recommendedName>
</protein>
<dbReference type="Proteomes" id="UP000233618">
    <property type="component" value="Unassembled WGS sequence"/>
</dbReference>
<sequence>MKIKTSKYLRLIEKLCYVVFYVLVFVFVMKTFFISIYQIPSESMWPTIQPGDWICVDKIGFGGTKHLFGREFSLPKYRTVKRGDVMVFHFPEGDTVFLDNPQLNYYETLELKKRNEDSNFTYINCNKKVSLPLSYQIPYVKRCVGLPGEVIQTIDYKLYINGKALGENREEKKLCNVYYQDKMAVFKLKTTFRFCWNPSEDCSVFSLTNQEQKLFKLSENIDSVRIRKKHRCCIYYFPKELDKEKDWDAINYGPIEIPKKGKRLSINTGNIAAYKRLIETYEGNSLAVKQDSIKINGITTDYYVPKQNYYFMMGDYRTNSIDSRNWGFVPEDHLIGRAFAVGWSREPGQYAWEGIRWARVGNSLTGNQSE</sequence>
<dbReference type="GO" id="GO:0009003">
    <property type="term" value="F:signal peptidase activity"/>
    <property type="evidence" value="ECO:0007669"/>
    <property type="project" value="UniProtKB-EC"/>
</dbReference>
<keyword evidence="4" id="KW-0472">Membrane</keyword>
<proteinExistence type="inferred from homology"/>
<dbReference type="EC" id="3.4.21.89" evidence="4"/>
<feature type="domain" description="Peptidase S26" evidence="5">
    <location>
        <begin position="15"/>
        <end position="174"/>
    </location>
</feature>
<evidence type="ECO:0000256" key="3">
    <source>
        <dbReference type="PIRSR" id="PIRSR600223-1"/>
    </source>
</evidence>
<dbReference type="GO" id="GO:0016020">
    <property type="term" value="C:membrane"/>
    <property type="evidence" value="ECO:0007669"/>
    <property type="project" value="UniProtKB-SubCell"/>
</dbReference>
<dbReference type="RefSeq" id="WP_101309862.1">
    <property type="nucleotide sequence ID" value="NZ_MVDE01000014.1"/>
</dbReference>
<dbReference type="InterPro" id="IPR019533">
    <property type="entry name" value="Peptidase_S26"/>
</dbReference>
<comment type="similarity">
    <text evidence="1 4">Belongs to the peptidase S26 family.</text>
</comment>
<keyword evidence="4" id="KW-0645">Protease</keyword>
<evidence type="ECO:0000259" key="5">
    <source>
        <dbReference type="Pfam" id="PF10502"/>
    </source>
</evidence>
<organism evidence="6 7">
    <name type="scientific">Labilibaculum manganireducens</name>
    <dbReference type="NCBI Taxonomy" id="1940525"/>
    <lineage>
        <taxon>Bacteria</taxon>
        <taxon>Pseudomonadati</taxon>
        <taxon>Bacteroidota</taxon>
        <taxon>Bacteroidia</taxon>
        <taxon>Marinilabiliales</taxon>
        <taxon>Marinifilaceae</taxon>
        <taxon>Labilibaculum</taxon>
    </lineage>
</organism>
<evidence type="ECO:0000256" key="4">
    <source>
        <dbReference type="RuleBase" id="RU362042"/>
    </source>
</evidence>
<comment type="subcellular location">
    <subcellularLocation>
        <location evidence="4">Membrane</location>
        <topology evidence="4">Single-pass type II membrane protein</topology>
    </subcellularLocation>
</comment>
<feature type="domain" description="Peptidase S26" evidence="5">
    <location>
        <begin position="259"/>
        <end position="343"/>
    </location>
</feature>
<keyword evidence="7" id="KW-1185">Reference proteome</keyword>
<feature type="active site" evidence="3">
    <location>
        <position position="43"/>
    </location>
</feature>
<dbReference type="Pfam" id="PF10502">
    <property type="entry name" value="Peptidase_S26"/>
    <property type="match status" value="2"/>
</dbReference>
<dbReference type="CDD" id="cd06530">
    <property type="entry name" value="S26_SPase_I"/>
    <property type="match status" value="2"/>
</dbReference>
<dbReference type="GO" id="GO:0004252">
    <property type="term" value="F:serine-type endopeptidase activity"/>
    <property type="evidence" value="ECO:0007669"/>
    <property type="project" value="InterPro"/>
</dbReference>
<keyword evidence="4" id="KW-1133">Transmembrane helix</keyword>
<dbReference type="PANTHER" id="PTHR43390:SF1">
    <property type="entry name" value="CHLOROPLAST PROCESSING PEPTIDASE"/>
    <property type="match status" value="1"/>
</dbReference>
<dbReference type="EMBL" id="MVDE01000014">
    <property type="protein sequence ID" value="PKQ66516.1"/>
    <property type="molecule type" value="Genomic_DNA"/>
</dbReference>
<evidence type="ECO:0000256" key="2">
    <source>
        <dbReference type="ARBA" id="ARBA00019232"/>
    </source>
</evidence>
<keyword evidence="4" id="KW-0812">Transmembrane</keyword>
<comment type="caution">
    <text evidence="6">The sequence shown here is derived from an EMBL/GenBank/DDBJ whole genome shotgun (WGS) entry which is preliminary data.</text>
</comment>
<feature type="transmembrane region" description="Helical" evidence="4">
    <location>
        <begin position="15"/>
        <end position="37"/>
    </location>
</feature>
<evidence type="ECO:0000313" key="6">
    <source>
        <dbReference type="EMBL" id="PKQ66516.1"/>
    </source>
</evidence>
<dbReference type="NCBIfam" id="TIGR02227">
    <property type="entry name" value="sigpep_I_bact"/>
    <property type="match status" value="2"/>
</dbReference>